<sequence>MTKFKHDYLPLDPYRSLQIQEVLEPIYSDLSRPELLNRCKGSNTQNNNESYNGLLWHFAPKHLHSGLKTIELANFFAVAIFNEGFQAILKAFETMGVIIGPSAKDYAEKRDMRRMMVAEKRHHEALKEARTARRTAAAAQQQFFEQEEGELYGPGIAE</sequence>
<proteinExistence type="predicted"/>
<dbReference type="OrthoDB" id="10060618at2759"/>
<name>E2BUQ5_HARSA</name>
<dbReference type="AlphaFoldDB" id="E2BUQ5"/>
<accession>E2BUQ5</accession>
<protein>
    <submittedName>
        <fullName evidence="1">Uncharacterized protein</fullName>
    </submittedName>
</protein>
<dbReference type="EMBL" id="GL450739">
    <property type="protein sequence ID" value="EFN80578.1"/>
    <property type="molecule type" value="Genomic_DNA"/>
</dbReference>
<gene>
    <name evidence="1" type="ORF">EAI_05194</name>
</gene>
<dbReference type="InParanoid" id="E2BUQ5"/>
<dbReference type="Proteomes" id="UP000008237">
    <property type="component" value="Unassembled WGS sequence"/>
</dbReference>
<reference evidence="1 2" key="1">
    <citation type="journal article" date="2010" name="Science">
        <title>Genomic comparison of the ants Camponotus floridanus and Harpegnathos saltator.</title>
        <authorList>
            <person name="Bonasio R."/>
            <person name="Zhang G."/>
            <person name="Ye C."/>
            <person name="Mutti N.S."/>
            <person name="Fang X."/>
            <person name="Qin N."/>
            <person name="Donahue G."/>
            <person name="Yang P."/>
            <person name="Li Q."/>
            <person name="Li C."/>
            <person name="Zhang P."/>
            <person name="Huang Z."/>
            <person name="Berger S.L."/>
            <person name="Reinberg D."/>
            <person name="Wang J."/>
            <person name="Liebig J."/>
        </authorList>
    </citation>
    <scope>NUCLEOTIDE SEQUENCE [LARGE SCALE GENOMIC DNA]</scope>
    <source>
        <strain evidence="1 2">R22 G/1</strain>
    </source>
</reference>
<dbReference type="KEGG" id="hst:109504164"/>
<organism evidence="2">
    <name type="scientific">Harpegnathos saltator</name>
    <name type="common">Jerdon's jumping ant</name>
    <dbReference type="NCBI Taxonomy" id="610380"/>
    <lineage>
        <taxon>Eukaryota</taxon>
        <taxon>Metazoa</taxon>
        <taxon>Ecdysozoa</taxon>
        <taxon>Arthropoda</taxon>
        <taxon>Hexapoda</taxon>
        <taxon>Insecta</taxon>
        <taxon>Pterygota</taxon>
        <taxon>Neoptera</taxon>
        <taxon>Endopterygota</taxon>
        <taxon>Hymenoptera</taxon>
        <taxon>Apocrita</taxon>
        <taxon>Aculeata</taxon>
        <taxon>Formicoidea</taxon>
        <taxon>Formicidae</taxon>
        <taxon>Ponerinae</taxon>
        <taxon>Ponerini</taxon>
        <taxon>Harpegnathos</taxon>
    </lineage>
</organism>
<evidence type="ECO:0000313" key="1">
    <source>
        <dbReference type="EMBL" id="EFN80578.1"/>
    </source>
</evidence>
<keyword evidence="2" id="KW-1185">Reference proteome</keyword>
<evidence type="ECO:0000313" key="2">
    <source>
        <dbReference type="Proteomes" id="UP000008237"/>
    </source>
</evidence>
<dbReference type="OMA" id="SAHAYVE"/>